<evidence type="ECO:0000313" key="3">
    <source>
        <dbReference type="EMBL" id="MBC5766445.1"/>
    </source>
</evidence>
<evidence type="ECO:0000256" key="2">
    <source>
        <dbReference type="SAM" id="MobiDB-lite"/>
    </source>
</evidence>
<evidence type="ECO:0000256" key="1">
    <source>
        <dbReference type="ARBA" id="ARBA00008580"/>
    </source>
</evidence>
<comment type="caution">
    <text evidence="3">The sequence shown here is derived from an EMBL/GenBank/DDBJ whole genome shotgun (WGS) entry which is preliminary data.</text>
</comment>
<dbReference type="Gene3D" id="1.10.1220.10">
    <property type="entry name" value="Met repressor-like"/>
    <property type="match status" value="1"/>
</dbReference>
<dbReference type="InterPro" id="IPR013321">
    <property type="entry name" value="Arc_rbn_hlx_hlx"/>
</dbReference>
<name>A0A923S3H4_9BURK</name>
<dbReference type="InterPro" id="IPR010985">
    <property type="entry name" value="Ribbon_hlx_hlx"/>
</dbReference>
<keyword evidence="4" id="KW-1185">Reference proteome</keyword>
<feature type="region of interest" description="Disordered" evidence="2">
    <location>
        <begin position="70"/>
        <end position="91"/>
    </location>
</feature>
<dbReference type="InterPro" id="IPR022789">
    <property type="entry name" value="ParD"/>
</dbReference>
<protein>
    <submittedName>
        <fullName evidence="3">Type II toxin-antitoxin system ParD family antitoxin</fullName>
    </submittedName>
</protein>
<organism evidence="3 4">
    <name type="scientific">Ramlibacter albus</name>
    <dbReference type="NCBI Taxonomy" id="2079448"/>
    <lineage>
        <taxon>Bacteria</taxon>
        <taxon>Pseudomonadati</taxon>
        <taxon>Pseudomonadota</taxon>
        <taxon>Betaproteobacteria</taxon>
        <taxon>Burkholderiales</taxon>
        <taxon>Comamonadaceae</taxon>
        <taxon>Ramlibacter</taxon>
    </lineage>
</organism>
<dbReference type="PANTHER" id="PTHR36582:SF2">
    <property type="entry name" value="ANTITOXIN PARD"/>
    <property type="match status" value="1"/>
</dbReference>
<dbReference type="CDD" id="cd22231">
    <property type="entry name" value="RHH_NikR_HicB-like"/>
    <property type="match status" value="1"/>
</dbReference>
<dbReference type="RefSeq" id="WP_187082942.1">
    <property type="nucleotide sequence ID" value="NZ_JACORU010000007.1"/>
</dbReference>
<proteinExistence type="inferred from homology"/>
<sequence length="91" mass="10321">MGTMNISLPDDMKQFIDQQVSERGYGTTSEYLRDLIRKEQDRQHLRSLILEGMASPRVGEADPAYFEKLRQRAAGKTPRATPAARKSPGRK</sequence>
<reference evidence="3" key="1">
    <citation type="submission" date="2020-08" db="EMBL/GenBank/DDBJ databases">
        <title>Ramlibacter sp. GTP1 16S ribosomal RNA gene genome sequencing and assembly.</title>
        <authorList>
            <person name="Kang M."/>
        </authorList>
    </citation>
    <scope>NUCLEOTIDE SEQUENCE</scope>
    <source>
        <strain evidence="3">GTP1</strain>
    </source>
</reference>
<dbReference type="PANTHER" id="PTHR36582">
    <property type="entry name" value="ANTITOXIN PARD"/>
    <property type="match status" value="1"/>
</dbReference>
<dbReference type="SUPFAM" id="SSF47598">
    <property type="entry name" value="Ribbon-helix-helix"/>
    <property type="match status" value="1"/>
</dbReference>
<dbReference type="GO" id="GO:0006355">
    <property type="term" value="P:regulation of DNA-templated transcription"/>
    <property type="evidence" value="ECO:0007669"/>
    <property type="project" value="InterPro"/>
</dbReference>
<gene>
    <name evidence="3" type="ORF">H8R02_18390</name>
</gene>
<dbReference type="NCBIfam" id="TIGR02606">
    <property type="entry name" value="antidote_CC2985"/>
    <property type="match status" value="1"/>
</dbReference>
<dbReference type="AlphaFoldDB" id="A0A923S3H4"/>
<comment type="similarity">
    <text evidence="1">Belongs to the ParD antitoxin family.</text>
</comment>
<dbReference type="Pfam" id="PF03693">
    <property type="entry name" value="ParD_antitoxin"/>
    <property type="match status" value="1"/>
</dbReference>
<evidence type="ECO:0000313" key="4">
    <source>
        <dbReference type="Proteomes" id="UP000596827"/>
    </source>
</evidence>
<accession>A0A923S3H4</accession>
<dbReference type="EMBL" id="JACORU010000007">
    <property type="protein sequence ID" value="MBC5766445.1"/>
    <property type="molecule type" value="Genomic_DNA"/>
</dbReference>
<dbReference type="Proteomes" id="UP000596827">
    <property type="component" value="Unassembled WGS sequence"/>
</dbReference>